<evidence type="ECO:0000313" key="5">
    <source>
        <dbReference type="EMBL" id="KAF4372847.1"/>
    </source>
</evidence>
<dbReference type="EMBL" id="JAATIQ010000184">
    <property type="protein sequence ID" value="KAF4372847.1"/>
    <property type="molecule type" value="Genomic_DNA"/>
</dbReference>
<evidence type="ECO:0000313" key="7">
    <source>
        <dbReference type="Proteomes" id="UP000583929"/>
    </source>
</evidence>
<proteinExistence type="inferred from homology"/>
<dbReference type="Gene3D" id="2.80.10.50">
    <property type="match status" value="2"/>
</dbReference>
<gene>
    <name evidence="4" type="ORF">F8388_000094</name>
    <name evidence="5" type="ORF">G4B88_028822</name>
</gene>
<evidence type="ECO:0000313" key="6">
    <source>
        <dbReference type="Proteomes" id="UP000525078"/>
    </source>
</evidence>
<dbReference type="EMBL" id="JAATIP010000107">
    <property type="protein sequence ID" value="KAF4371927.1"/>
    <property type="molecule type" value="Genomic_DNA"/>
</dbReference>
<dbReference type="Pfam" id="PF01117">
    <property type="entry name" value="Aerolysin"/>
    <property type="match status" value="1"/>
</dbReference>
<evidence type="ECO:0000256" key="2">
    <source>
        <dbReference type="ARBA" id="ARBA00023157"/>
    </source>
</evidence>
<dbReference type="Gene3D" id="2.170.15.10">
    <property type="entry name" value="Proaerolysin, chain A, domain 3"/>
    <property type="match status" value="1"/>
</dbReference>
<organism evidence="4 6">
    <name type="scientific">Cannabis sativa</name>
    <name type="common">Hemp</name>
    <name type="synonym">Marijuana</name>
    <dbReference type="NCBI Taxonomy" id="3483"/>
    <lineage>
        <taxon>Eukaryota</taxon>
        <taxon>Viridiplantae</taxon>
        <taxon>Streptophyta</taxon>
        <taxon>Embryophyta</taxon>
        <taxon>Tracheophyta</taxon>
        <taxon>Spermatophyta</taxon>
        <taxon>Magnoliopsida</taxon>
        <taxon>eudicotyledons</taxon>
        <taxon>Gunneridae</taxon>
        <taxon>Pentapetalae</taxon>
        <taxon>rosids</taxon>
        <taxon>fabids</taxon>
        <taxon>Rosales</taxon>
        <taxon>Cannabaceae</taxon>
        <taxon>Cannabis</taxon>
    </lineage>
</organism>
<evidence type="ECO:0000259" key="3">
    <source>
        <dbReference type="SMART" id="SM00791"/>
    </source>
</evidence>
<protein>
    <recommendedName>
        <fullName evidence="3">Agglutinin domain-containing protein</fullName>
    </recommendedName>
</protein>
<dbReference type="PANTHER" id="PTHR39244">
    <property type="entry name" value="NATTERIN-4"/>
    <property type="match status" value="1"/>
</dbReference>
<keyword evidence="2" id="KW-1015">Disulfide bond</keyword>
<dbReference type="CDD" id="cd20216">
    <property type="entry name" value="PFM_HFR-2-like"/>
    <property type="match status" value="1"/>
</dbReference>
<dbReference type="SUPFAM" id="SSF56973">
    <property type="entry name" value="Aerolisin/ETX pore-forming domain"/>
    <property type="match status" value="1"/>
</dbReference>
<dbReference type="Pfam" id="PF07468">
    <property type="entry name" value="Agglutinin"/>
    <property type="match status" value="1"/>
</dbReference>
<dbReference type="SMART" id="SM00791">
    <property type="entry name" value="Agglutinin"/>
    <property type="match status" value="1"/>
</dbReference>
<dbReference type="AlphaFoldDB" id="A0A7J6FMS1"/>
<keyword evidence="7" id="KW-1185">Reference proteome</keyword>
<accession>A0A7J6FMS1</accession>
<dbReference type="InterPro" id="IPR055267">
    <property type="entry name" value="Aerolysin-like_C"/>
</dbReference>
<dbReference type="InterPro" id="IPR008998">
    <property type="entry name" value="Agglutinin"/>
</dbReference>
<feature type="domain" description="Agglutinin" evidence="3">
    <location>
        <begin position="246"/>
        <end position="385"/>
    </location>
</feature>
<dbReference type="InterPro" id="IPR036242">
    <property type="entry name" value="Agglutinin_dom_sf"/>
</dbReference>
<comment type="similarity">
    <text evidence="1">Belongs to the aerolysin family.</text>
</comment>
<dbReference type="CDD" id="cd00257">
    <property type="entry name" value="beta-trefoil_FSCN-like"/>
    <property type="match status" value="1"/>
</dbReference>
<reference evidence="6 7" key="1">
    <citation type="journal article" date="2020" name="bioRxiv">
        <title>Sequence and annotation of 42 cannabis genomes reveals extensive copy number variation in cannabinoid synthesis and pathogen resistance genes.</title>
        <authorList>
            <person name="Mckernan K.J."/>
            <person name="Helbert Y."/>
            <person name="Kane L.T."/>
            <person name="Ebling H."/>
            <person name="Zhang L."/>
            <person name="Liu B."/>
            <person name="Eaton Z."/>
            <person name="Mclaughlin S."/>
            <person name="Kingan S."/>
            <person name="Baybayan P."/>
            <person name="Concepcion G."/>
            <person name="Jordan M."/>
            <person name="Riva A."/>
            <person name="Barbazuk W."/>
            <person name="Harkins T."/>
        </authorList>
    </citation>
    <scope>NUCLEOTIDE SEQUENCE [LARGE SCALE GENOMIC DNA]</scope>
    <source>
        <strain evidence="6 7">cv. Jamaican Lion 4</strain>
        <strain evidence="5">Father</strain>
        <strain evidence="4">Mother</strain>
        <tissue evidence="4">Leaf</tissue>
    </source>
</reference>
<dbReference type="PANTHER" id="PTHR39244:SF5">
    <property type="entry name" value="NATTERIN-3-LIKE"/>
    <property type="match status" value="1"/>
</dbReference>
<dbReference type="InterPro" id="IPR053237">
    <property type="entry name" value="Natterin_C"/>
</dbReference>
<sequence>MGSRSGSRFVVRIGIQGSGSEFGAGSGSGPGCEFGSGFGSEYGSGPRIRGRGQVQGLKLNLSRRRHQIIMSSSTISSGWPRFVVLKSVFKSYTYNYDSTYLRHITKKESVAKGVPPTFLAFDGKDITSPLVKFELISAQENPEWVHIRCCHNNKFLAMQVNKDNVNDPWLILASSDDPIEEDSPEKPGTWFQVTKDSDNSFKFTHVATQRCTAFYHDSLYAFSSIPPADGGDKMTEFDILDWESLVLFPKTATVAFLGPNNKYLSCNRDHYNVMLYNSDDITDASVAHQIFVVGDGYIRIKNISTGMFWTRVDYGWISAVADYRDTNTSLFWPVKVADSAVALLYKNYTSSEDRYIQICTDDKYTDVLKANGPKINSYTKLVVLETAGSRSIYGIDFRPEEGRIYNVKALEKAHASAENHDEKEDNTISLTFSYKNSSSTTFSASVSLKVGVQTSLEVDEIPLVAKEKIECSYELTGTVGWQKTNTVETTTESTYTVKVPPMTRTIVTLVATQGMCDVPFSYTQRDILHDGTVIIHKLNDGIFTGLNTFNMDFIARNEKLPPKDDDNTSSVQNCITKY</sequence>
<name>A0A7J6FMS1_CANSA</name>
<comment type="caution">
    <text evidence="4">The sequence shown here is derived from an EMBL/GenBank/DDBJ whole genome shotgun (WGS) entry which is preliminary data.</text>
</comment>
<evidence type="ECO:0000313" key="4">
    <source>
        <dbReference type="EMBL" id="KAF4371927.1"/>
    </source>
</evidence>
<dbReference type="Proteomes" id="UP000583929">
    <property type="component" value="Unassembled WGS sequence"/>
</dbReference>
<dbReference type="Proteomes" id="UP000525078">
    <property type="component" value="Unassembled WGS sequence"/>
</dbReference>
<evidence type="ECO:0000256" key="1">
    <source>
        <dbReference type="ARBA" id="ARBA00009831"/>
    </source>
</evidence>
<dbReference type="SUPFAM" id="SSF50382">
    <property type="entry name" value="Agglutinin"/>
    <property type="match status" value="2"/>
</dbReference>